<dbReference type="Gene3D" id="3.40.50.2300">
    <property type="match status" value="1"/>
</dbReference>
<organism evidence="6 7">
    <name type="scientific">Lactuca sativa</name>
    <name type="common">Garden lettuce</name>
    <dbReference type="NCBI Taxonomy" id="4236"/>
    <lineage>
        <taxon>Eukaryota</taxon>
        <taxon>Viridiplantae</taxon>
        <taxon>Streptophyta</taxon>
        <taxon>Embryophyta</taxon>
        <taxon>Tracheophyta</taxon>
        <taxon>Spermatophyta</taxon>
        <taxon>Magnoliopsida</taxon>
        <taxon>eudicotyledons</taxon>
        <taxon>Gunneridae</taxon>
        <taxon>Pentapetalae</taxon>
        <taxon>asterids</taxon>
        <taxon>campanulids</taxon>
        <taxon>Asterales</taxon>
        <taxon>Asteraceae</taxon>
        <taxon>Cichorioideae</taxon>
        <taxon>Cichorieae</taxon>
        <taxon>Lactucinae</taxon>
        <taxon>Lactuca</taxon>
    </lineage>
</organism>
<comment type="caution">
    <text evidence="6">The sequence shown here is derived from an EMBL/GenBank/DDBJ whole genome shotgun (WGS) entry which is preliminary data.</text>
</comment>
<evidence type="ECO:0000256" key="4">
    <source>
        <dbReference type="ARBA" id="ARBA00023136"/>
    </source>
</evidence>
<dbReference type="Proteomes" id="UP000235145">
    <property type="component" value="Unassembled WGS sequence"/>
</dbReference>
<dbReference type="PANTHER" id="PTHR34836">
    <property type="entry name" value="OS06G0188250 PROTEIN"/>
    <property type="match status" value="1"/>
</dbReference>
<evidence type="ECO:0000313" key="7">
    <source>
        <dbReference type="Proteomes" id="UP000235145"/>
    </source>
</evidence>
<dbReference type="EMBL" id="NBSK02000005">
    <property type="protein sequence ID" value="KAJ0204443.1"/>
    <property type="molecule type" value="Genomic_DNA"/>
</dbReference>
<dbReference type="PANTHER" id="PTHR34836:SF6">
    <property type="entry name" value="PERIPLASMIC BINDING PROTEIN-LIKE I"/>
    <property type="match status" value="1"/>
</dbReference>
<keyword evidence="7" id="KW-1185">Reference proteome</keyword>
<comment type="subcellular location">
    <subcellularLocation>
        <location evidence="1">Membrane</location>
    </subcellularLocation>
</comment>
<feature type="domain" description="Receptor ligand binding region" evidence="5">
    <location>
        <begin position="7"/>
        <end position="276"/>
    </location>
</feature>
<reference evidence="6 7" key="1">
    <citation type="journal article" date="2017" name="Nat. Commun.">
        <title>Genome assembly with in vitro proximity ligation data and whole-genome triplication in lettuce.</title>
        <authorList>
            <person name="Reyes-Chin-Wo S."/>
            <person name="Wang Z."/>
            <person name="Yang X."/>
            <person name="Kozik A."/>
            <person name="Arikit S."/>
            <person name="Song C."/>
            <person name="Xia L."/>
            <person name="Froenicke L."/>
            <person name="Lavelle D.O."/>
            <person name="Truco M.J."/>
            <person name="Xia R."/>
            <person name="Zhu S."/>
            <person name="Xu C."/>
            <person name="Xu H."/>
            <person name="Xu X."/>
            <person name="Cox K."/>
            <person name="Korf I."/>
            <person name="Meyers B.C."/>
            <person name="Michelmore R.W."/>
        </authorList>
    </citation>
    <scope>NUCLEOTIDE SEQUENCE [LARGE SCALE GENOMIC DNA]</scope>
    <source>
        <strain evidence="7">cv. Salinas</strain>
        <tissue evidence="6">Seedlings</tissue>
    </source>
</reference>
<sequence length="288" mass="32556">MARIRKGHKVKAIIGPESTAQARFLEVLGDKANVPILSFSTTPFSNQNPYFLRIAEDETTQFKGIIAMVESFEAKNVIVICEDTTDGREMAAYMFSAFQEKRIQVKHTSLISTSASKEQVGEDLHKLQTMVFVVHTQPSLTTHLFSRAKELGMMGEGYMWIITSKTTNLLNSMDAKAIKSMQGAVGFRSYFPASRKLHNFASKWREEHYALNPFKEFKEVDSYGIWAYNAVYALATAVEWVKTNEFVSKELDIVGTSLLDEMLRLNFQSLGGEFKLLNGEPSPKPWKL</sequence>
<evidence type="ECO:0000256" key="1">
    <source>
        <dbReference type="ARBA" id="ARBA00004370"/>
    </source>
</evidence>
<dbReference type="SUPFAM" id="SSF53822">
    <property type="entry name" value="Periplasmic binding protein-like I"/>
    <property type="match status" value="1"/>
</dbReference>
<dbReference type="InterPro" id="IPR028082">
    <property type="entry name" value="Peripla_BP_I"/>
</dbReference>
<evidence type="ECO:0000256" key="3">
    <source>
        <dbReference type="ARBA" id="ARBA00022989"/>
    </source>
</evidence>
<dbReference type="GO" id="GO:0016020">
    <property type="term" value="C:membrane"/>
    <property type="evidence" value="ECO:0007669"/>
    <property type="project" value="UniProtKB-SubCell"/>
</dbReference>
<dbReference type="InterPro" id="IPR015683">
    <property type="entry name" value="Ionotropic_Glu_rcpt"/>
</dbReference>
<evidence type="ECO:0000256" key="2">
    <source>
        <dbReference type="ARBA" id="ARBA00022692"/>
    </source>
</evidence>
<evidence type="ECO:0000259" key="5">
    <source>
        <dbReference type="Pfam" id="PF01094"/>
    </source>
</evidence>
<proteinExistence type="predicted"/>
<protein>
    <recommendedName>
        <fullName evidence="5">Receptor ligand binding region domain-containing protein</fullName>
    </recommendedName>
</protein>
<name>A0A9R1VGR8_LACSA</name>
<dbReference type="InterPro" id="IPR001828">
    <property type="entry name" value="ANF_lig-bd_rcpt"/>
</dbReference>
<dbReference type="Pfam" id="PF01094">
    <property type="entry name" value="ANF_receptor"/>
    <property type="match status" value="1"/>
</dbReference>
<accession>A0A9R1VGR8</accession>
<keyword evidence="2" id="KW-0812">Transmembrane</keyword>
<evidence type="ECO:0000313" key="6">
    <source>
        <dbReference type="EMBL" id="KAJ0204443.1"/>
    </source>
</evidence>
<gene>
    <name evidence="6" type="ORF">LSAT_V11C500270000</name>
</gene>
<keyword evidence="3" id="KW-1133">Transmembrane helix</keyword>
<dbReference type="AlphaFoldDB" id="A0A9R1VGR8"/>
<keyword evidence="4" id="KW-0472">Membrane</keyword>